<protein>
    <recommendedName>
        <fullName evidence="7">Secretory carrier-associated membrane protein</fullName>
        <shortName evidence="7">Secretory carrier membrane protein</shortName>
    </recommendedName>
</protein>
<comment type="subcellular location">
    <subcellularLocation>
        <location evidence="7">Cell membrane</location>
        <topology evidence="7">Multi-pass membrane protein</topology>
    </subcellularLocation>
    <subcellularLocation>
        <location evidence="7">Cytoplasmic vesicle</location>
        <location evidence="7">Secretory vesicle membrane</location>
        <topology evidence="7">Multi-pass membrane protein</topology>
    </subcellularLocation>
</comment>
<keyword evidence="7" id="KW-0813">Transport</keyword>
<dbReference type="GO" id="GO:0005886">
    <property type="term" value="C:plasma membrane"/>
    <property type="evidence" value="ECO:0007669"/>
    <property type="project" value="UniProtKB-SubCell"/>
</dbReference>
<feature type="transmembrane region" description="Helical" evidence="7">
    <location>
        <begin position="234"/>
        <end position="258"/>
    </location>
</feature>
<sequence>MIRQNDPNPFDEEEVNPFSNVATAPGSRSRVPPAASANLGFNDKYDATVDIPLDTLNDSNKKEKELAAWEADLKRKEKDIKRREDAVSKKGIPTEDKNWPSFFPIIHNDIANEIPVDAQRLQYLAFASWLGIVLCLVFNVIAVTVCWIKGGGAKIFLLAIIYALVGCPISYVLWYRPLYRAMRTNSALNFGWFFLVYAIHICFCIVAAIAPPIVFNGKSLTGILSAIDLFSGHVLVGIFYLIGFALFCLEMLLSLWVIQVRDWNNCTFFMHNP</sequence>
<keyword evidence="11" id="KW-1185">Reference proteome</keyword>
<organism evidence="10 11">
    <name type="scientific">Vitis rotundifolia</name>
    <name type="common">Muscadine grape</name>
    <dbReference type="NCBI Taxonomy" id="103349"/>
    <lineage>
        <taxon>Eukaryota</taxon>
        <taxon>Viridiplantae</taxon>
        <taxon>Streptophyta</taxon>
        <taxon>Embryophyta</taxon>
        <taxon>Tracheophyta</taxon>
        <taxon>Spermatophyta</taxon>
        <taxon>Magnoliopsida</taxon>
        <taxon>eudicotyledons</taxon>
        <taxon>Gunneridae</taxon>
        <taxon>Pentapetalae</taxon>
        <taxon>rosids</taxon>
        <taxon>Vitales</taxon>
        <taxon>Vitaceae</taxon>
        <taxon>Viteae</taxon>
        <taxon>Vitis</taxon>
    </lineage>
</organism>
<keyword evidence="7" id="KW-1003">Cell membrane</keyword>
<comment type="caution">
    <text evidence="10">The sequence shown here is derived from an EMBL/GenBank/DDBJ whole genome shotgun (WGS) entry which is preliminary data.</text>
</comment>
<dbReference type="AlphaFoldDB" id="A0AA39AJ14"/>
<dbReference type="EMBL" id="JARBHA010000002">
    <property type="protein sequence ID" value="KAJ9707338.1"/>
    <property type="molecule type" value="Genomic_DNA"/>
</dbReference>
<evidence type="ECO:0000256" key="4">
    <source>
        <dbReference type="ARBA" id="ARBA00022989"/>
    </source>
</evidence>
<feature type="transmembrane region" description="Helical" evidence="7">
    <location>
        <begin position="155"/>
        <end position="175"/>
    </location>
</feature>
<comment type="similarity">
    <text evidence="2 7">Belongs to the SCAMP family.</text>
</comment>
<dbReference type="PANTHER" id="PTHR10687:SF2">
    <property type="entry name" value="SECRETORY CARRIER-ASSOCIATED MEMBRANE PROTEIN"/>
    <property type="match status" value="1"/>
</dbReference>
<accession>A0AA39AJ14</accession>
<evidence type="ECO:0000256" key="2">
    <source>
        <dbReference type="ARBA" id="ARBA00010482"/>
    </source>
</evidence>
<feature type="coiled-coil region" evidence="8">
    <location>
        <begin position="59"/>
        <end position="86"/>
    </location>
</feature>
<evidence type="ECO:0000256" key="5">
    <source>
        <dbReference type="ARBA" id="ARBA00023136"/>
    </source>
</evidence>
<proteinExistence type="inferred from homology"/>
<keyword evidence="5 7" id="KW-0472">Membrane</keyword>
<dbReference type="GO" id="GO:0030658">
    <property type="term" value="C:transport vesicle membrane"/>
    <property type="evidence" value="ECO:0007669"/>
    <property type="project" value="UniProtKB-SubCell"/>
</dbReference>
<keyword evidence="4 7" id="KW-1133">Transmembrane helix</keyword>
<gene>
    <name evidence="10" type="ORF">PVL29_002365</name>
</gene>
<evidence type="ECO:0000256" key="9">
    <source>
        <dbReference type="SAM" id="MobiDB-lite"/>
    </source>
</evidence>
<dbReference type="GO" id="GO:0032588">
    <property type="term" value="C:trans-Golgi network membrane"/>
    <property type="evidence" value="ECO:0007669"/>
    <property type="project" value="TreeGrafter"/>
</dbReference>
<feature type="transmembrane region" description="Helical" evidence="7">
    <location>
        <begin position="123"/>
        <end position="143"/>
    </location>
</feature>
<comment type="function">
    <text evidence="1 7">Probably involved in membrane trafficking.</text>
</comment>
<feature type="region of interest" description="Disordered" evidence="9">
    <location>
        <begin position="1"/>
        <end position="35"/>
    </location>
</feature>
<evidence type="ECO:0000313" key="10">
    <source>
        <dbReference type="EMBL" id="KAJ9707338.1"/>
    </source>
</evidence>
<dbReference type="GO" id="GO:0055038">
    <property type="term" value="C:recycling endosome membrane"/>
    <property type="evidence" value="ECO:0007669"/>
    <property type="project" value="TreeGrafter"/>
</dbReference>
<dbReference type="PANTHER" id="PTHR10687">
    <property type="entry name" value="SECRETORY CARRIER-ASSOCIATED MEMBRANE PROTEIN SCAMP"/>
    <property type="match status" value="1"/>
</dbReference>
<evidence type="ECO:0000256" key="7">
    <source>
        <dbReference type="RuleBase" id="RU363122"/>
    </source>
</evidence>
<reference evidence="10 11" key="1">
    <citation type="journal article" date="2023" name="BMC Biotechnol.">
        <title>Vitis rotundifolia cv Carlos genome sequencing.</title>
        <authorList>
            <person name="Huff M."/>
            <person name="Hulse-Kemp A."/>
            <person name="Scheffler B."/>
            <person name="Youngblood R."/>
            <person name="Simpson S."/>
            <person name="Babiker E."/>
            <person name="Staton M."/>
        </authorList>
    </citation>
    <scope>NUCLEOTIDE SEQUENCE [LARGE SCALE GENOMIC DNA]</scope>
    <source>
        <tissue evidence="10">Leaf</tissue>
    </source>
</reference>
<dbReference type="Pfam" id="PF04144">
    <property type="entry name" value="SCAMP"/>
    <property type="match status" value="1"/>
</dbReference>
<feature type="transmembrane region" description="Helical" evidence="7">
    <location>
        <begin position="187"/>
        <end position="214"/>
    </location>
</feature>
<keyword evidence="8" id="KW-0175">Coiled coil</keyword>
<evidence type="ECO:0000256" key="6">
    <source>
        <dbReference type="ARBA" id="ARBA00023329"/>
    </source>
</evidence>
<dbReference type="InterPro" id="IPR007273">
    <property type="entry name" value="SCAMP"/>
</dbReference>
<keyword evidence="3 7" id="KW-0812">Transmembrane</keyword>
<evidence type="ECO:0000256" key="3">
    <source>
        <dbReference type="ARBA" id="ARBA00022692"/>
    </source>
</evidence>
<evidence type="ECO:0000313" key="11">
    <source>
        <dbReference type="Proteomes" id="UP001168098"/>
    </source>
</evidence>
<evidence type="ECO:0000256" key="1">
    <source>
        <dbReference type="ARBA" id="ARBA00004003"/>
    </source>
</evidence>
<name>A0AA39AJ14_VITRO</name>
<dbReference type="Proteomes" id="UP001168098">
    <property type="component" value="Unassembled WGS sequence"/>
</dbReference>
<keyword evidence="6 7" id="KW-0968">Cytoplasmic vesicle</keyword>
<evidence type="ECO:0000256" key="8">
    <source>
        <dbReference type="SAM" id="Coils"/>
    </source>
</evidence>
<dbReference type="GO" id="GO:0015031">
    <property type="term" value="P:protein transport"/>
    <property type="evidence" value="ECO:0007669"/>
    <property type="project" value="InterPro"/>
</dbReference>